<proteinExistence type="predicted"/>
<protein>
    <submittedName>
        <fullName evidence="1">Hypothetical conserved protein</fullName>
    </submittedName>
</protein>
<sequence>MKYKLFISRLPAGESWWEWQLGPELLEEVGATYDILDLGVEVRVRARKEVRYLRLAIELSGWVVVPCDRGLEPIRLTISAQHDQIYSWDEHYLPPEEAEEFFPLGPREDEIDLTQAFYDYVGLAIPMKRVLPGCPTDACPAHIRDFLTSQE</sequence>
<dbReference type="AlphaFoldDB" id="H5SNU9"/>
<dbReference type="InterPro" id="IPR003772">
    <property type="entry name" value="YceD"/>
</dbReference>
<name>H5SNU9_9BACT</name>
<evidence type="ECO:0000313" key="1">
    <source>
        <dbReference type="EMBL" id="BAL57835.1"/>
    </source>
</evidence>
<organism evidence="1">
    <name type="scientific">uncultured Bacteroidota bacterium</name>
    <dbReference type="NCBI Taxonomy" id="152509"/>
    <lineage>
        <taxon>Bacteria</taxon>
        <taxon>Pseudomonadati</taxon>
        <taxon>Bacteroidota</taxon>
        <taxon>environmental samples</taxon>
    </lineage>
</organism>
<accession>H5SNU9</accession>
<dbReference type="EMBL" id="AP011785">
    <property type="protein sequence ID" value="BAL57835.1"/>
    <property type="molecule type" value="Genomic_DNA"/>
</dbReference>
<reference evidence="1" key="1">
    <citation type="journal article" date="2005" name="Environ. Microbiol.">
        <title>Genetic and functional properties of uncultivated thermophilic crenarchaeotes from a subsurface gold mine as revealed by analysis of genome fragments.</title>
        <authorList>
            <person name="Nunoura T."/>
            <person name="Hirayama H."/>
            <person name="Takami H."/>
            <person name="Oida H."/>
            <person name="Nishi S."/>
            <person name="Shimamura S."/>
            <person name="Suzuki Y."/>
            <person name="Inagaki F."/>
            <person name="Takai K."/>
            <person name="Nealson K.H."/>
            <person name="Horikoshi K."/>
        </authorList>
    </citation>
    <scope>NUCLEOTIDE SEQUENCE</scope>
</reference>
<gene>
    <name evidence="1" type="ORF">HGMM_F52E02C18</name>
</gene>
<reference evidence="1" key="2">
    <citation type="journal article" date="2012" name="PLoS ONE">
        <title>A Deeply Branching Thermophilic Bacterium with an Ancient Acetyl-CoA Pathway Dominates a Subsurface Ecosystem.</title>
        <authorList>
            <person name="Takami H."/>
            <person name="Noguchi H."/>
            <person name="Takaki Y."/>
            <person name="Uchiyama I."/>
            <person name="Toyoda A."/>
            <person name="Nishi S."/>
            <person name="Chee G.-J."/>
            <person name="Arai W."/>
            <person name="Nunoura T."/>
            <person name="Itoh T."/>
            <person name="Hattori M."/>
            <person name="Takai K."/>
        </authorList>
    </citation>
    <scope>NUCLEOTIDE SEQUENCE</scope>
</reference>
<dbReference type="Pfam" id="PF02620">
    <property type="entry name" value="YceD"/>
    <property type="match status" value="1"/>
</dbReference>